<evidence type="ECO:0000256" key="1">
    <source>
        <dbReference type="SAM" id="MobiDB-lite"/>
    </source>
</evidence>
<dbReference type="Proteomes" id="UP000001818">
    <property type="component" value="Chromosome"/>
</dbReference>
<dbReference type="EMBL" id="CP000283">
    <property type="protein sequence ID" value="ABE39212.1"/>
    <property type="molecule type" value="Genomic_DNA"/>
</dbReference>
<name>Q139M7_RHOPS</name>
<evidence type="ECO:0000256" key="2">
    <source>
        <dbReference type="SAM" id="Phobius"/>
    </source>
</evidence>
<keyword evidence="2" id="KW-0472">Membrane</keyword>
<protein>
    <submittedName>
        <fullName evidence="3">Uncharacterized protein</fullName>
    </submittedName>
</protein>
<dbReference type="KEGG" id="rpd:RPD_1977"/>
<dbReference type="HOGENOM" id="CLU_2221191_0_0_5"/>
<proteinExistence type="predicted"/>
<evidence type="ECO:0000313" key="3">
    <source>
        <dbReference type="EMBL" id="ABE39212.1"/>
    </source>
</evidence>
<dbReference type="AlphaFoldDB" id="Q139M7"/>
<feature type="transmembrane region" description="Helical" evidence="2">
    <location>
        <begin position="30"/>
        <end position="50"/>
    </location>
</feature>
<reference evidence="3 4" key="1">
    <citation type="submission" date="2006-03" db="EMBL/GenBank/DDBJ databases">
        <title>Complete sequence of Rhodopseudomonas palustris BisB5.</title>
        <authorList>
            <consortium name="US DOE Joint Genome Institute"/>
            <person name="Copeland A."/>
            <person name="Lucas S."/>
            <person name="Lapidus A."/>
            <person name="Barry K."/>
            <person name="Detter J.C."/>
            <person name="Glavina del Rio T."/>
            <person name="Hammon N."/>
            <person name="Israni S."/>
            <person name="Dalin E."/>
            <person name="Tice H."/>
            <person name="Pitluck S."/>
            <person name="Chain P."/>
            <person name="Malfatti S."/>
            <person name="Shin M."/>
            <person name="Vergez L."/>
            <person name="Schmutz J."/>
            <person name="Larimer F."/>
            <person name="Land M."/>
            <person name="Hauser L."/>
            <person name="Pelletier D.A."/>
            <person name="Kyrpides N."/>
            <person name="Lykidis A."/>
            <person name="Oda Y."/>
            <person name="Harwood C.S."/>
            <person name="Richardson P."/>
        </authorList>
    </citation>
    <scope>NUCLEOTIDE SEQUENCE [LARGE SCALE GENOMIC DNA]</scope>
    <source>
        <strain evidence="3 4">BisB5</strain>
    </source>
</reference>
<organism evidence="3 4">
    <name type="scientific">Rhodopseudomonas palustris (strain BisB5)</name>
    <dbReference type="NCBI Taxonomy" id="316057"/>
    <lineage>
        <taxon>Bacteria</taxon>
        <taxon>Pseudomonadati</taxon>
        <taxon>Pseudomonadota</taxon>
        <taxon>Alphaproteobacteria</taxon>
        <taxon>Hyphomicrobiales</taxon>
        <taxon>Nitrobacteraceae</taxon>
        <taxon>Rhodopseudomonas</taxon>
    </lineage>
</organism>
<accession>Q139M7</accession>
<keyword evidence="2" id="KW-1133">Transmembrane helix</keyword>
<feature type="region of interest" description="Disordered" evidence="1">
    <location>
        <begin position="71"/>
        <end position="106"/>
    </location>
</feature>
<gene>
    <name evidence="3" type="ordered locus">RPD_1977</name>
</gene>
<evidence type="ECO:0000313" key="4">
    <source>
        <dbReference type="Proteomes" id="UP000001818"/>
    </source>
</evidence>
<sequence length="106" mass="11841">MLDKILHQRRRIGAIGSEWTLGRHRTMTHVIRLSAVLPAALVVLAVSGVGEAFARGGAASIMDSPGYQRRLKESREQLQQPYTTPPAVYPRRKLGPYQRTRPIPRG</sequence>
<keyword evidence="2" id="KW-0812">Transmembrane</keyword>